<dbReference type="GO" id="GO:0016020">
    <property type="term" value="C:membrane"/>
    <property type="evidence" value="ECO:0007669"/>
    <property type="project" value="UniProtKB-SubCell"/>
</dbReference>
<feature type="transmembrane region" description="Helical" evidence="7">
    <location>
        <begin position="38"/>
        <end position="59"/>
    </location>
</feature>
<evidence type="ECO:0000256" key="2">
    <source>
        <dbReference type="ARBA" id="ARBA00008821"/>
    </source>
</evidence>
<name>A0A8X7X1Q0_POLSE</name>
<feature type="transmembrane region" description="Helical" evidence="7">
    <location>
        <begin position="184"/>
        <end position="201"/>
    </location>
</feature>
<keyword evidence="4 7" id="KW-1133">Transmembrane helix</keyword>
<protein>
    <submittedName>
        <fullName evidence="8">S23A3 protein</fullName>
    </submittedName>
</protein>
<evidence type="ECO:0000256" key="5">
    <source>
        <dbReference type="ARBA" id="ARBA00023136"/>
    </source>
</evidence>
<comment type="subcellular location">
    <subcellularLocation>
        <location evidence="1">Membrane</location>
        <topology evidence="1">Multi-pass membrane protein</topology>
    </subcellularLocation>
</comment>
<dbReference type="Proteomes" id="UP000886611">
    <property type="component" value="Unassembled WGS sequence"/>
</dbReference>
<dbReference type="GO" id="GO:0022857">
    <property type="term" value="F:transmembrane transporter activity"/>
    <property type="evidence" value="ECO:0007669"/>
    <property type="project" value="InterPro"/>
</dbReference>
<evidence type="ECO:0000313" key="9">
    <source>
        <dbReference type="Proteomes" id="UP000886611"/>
    </source>
</evidence>
<keyword evidence="9" id="KW-1185">Reference proteome</keyword>
<feature type="transmembrane region" description="Helical" evidence="7">
    <location>
        <begin position="148"/>
        <end position="172"/>
    </location>
</feature>
<dbReference type="Pfam" id="PF00860">
    <property type="entry name" value="Xan_ur_permease"/>
    <property type="match status" value="1"/>
</dbReference>
<proteinExistence type="inferred from homology"/>
<feature type="transmembrane region" description="Helical" evidence="7">
    <location>
        <begin position="217"/>
        <end position="237"/>
    </location>
</feature>
<feature type="non-terminal residue" evidence="8">
    <location>
        <position position="1"/>
    </location>
</feature>
<keyword evidence="5 7" id="KW-0472">Membrane</keyword>
<dbReference type="AlphaFoldDB" id="A0A8X7X1Q0"/>
<dbReference type="PANTHER" id="PTHR11119">
    <property type="entry name" value="XANTHINE-URACIL / VITAMIN C PERMEASE FAMILY MEMBER"/>
    <property type="match status" value="1"/>
</dbReference>
<evidence type="ECO:0000256" key="6">
    <source>
        <dbReference type="SAM" id="MobiDB-lite"/>
    </source>
</evidence>
<feature type="region of interest" description="Disordered" evidence="6">
    <location>
        <begin position="1"/>
        <end position="36"/>
    </location>
</feature>
<evidence type="ECO:0000256" key="1">
    <source>
        <dbReference type="ARBA" id="ARBA00004141"/>
    </source>
</evidence>
<comment type="caution">
    <text evidence="8">The sequence shown here is derived from an EMBL/GenBank/DDBJ whole genome shotgun (WGS) entry which is preliminary data.</text>
</comment>
<dbReference type="InterPro" id="IPR006043">
    <property type="entry name" value="NCS2"/>
</dbReference>
<keyword evidence="3 7" id="KW-0812">Transmembrane</keyword>
<dbReference type="EMBL" id="JAATIS010005477">
    <property type="protein sequence ID" value="KAG2458762.1"/>
    <property type="molecule type" value="Genomic_DNA"/>
</dbReference>
<gene>
    <name evidence="8" type="primary">Slc23a3</name>
    <name evidence="8" type="ORF">GTO96_0019363</name>
</gene>
<feature type="non-terminal residue" evidence="8">
    <location>
        <position position="338"/>
    </location>
</feature>
<evidence type="ECO:0000256" key="7">
    <source>
        <dbReference type="SAM" id="Phobius"/>
    </source>
</evidence>
<comment type="similarity">
    <text evidence="2">Belongs to the nucleobase:cation symporter-2 (NCS2) (TC 2.A.40) family.</text>
</comment>
<reference evidence="8 9" key="1">
    <citation type="journal article" date="2021" name="Cell">
        <title>Tracing the genetic footprints of vertebrate landing in non-teleost ray-finned fishes.</title>
        <authorList>
            <person name="Bi X."/>
            <person name="Wang K."/>
            <person name="Yang L."/>
            <person name="Pan H."/>
            <person name="Jiang H."/>
            <person name="Wei Q."/>
            <person name="Fang M."/>
            <person name="Yu H."/>
            <person name="Zhu C."/>
            <person name="Cai Y."/>
            <person name="He Y."/>
            <person name="Gan X."/>
            <person name="Zeng H."/>
            <person name="Yu D."/>
            <person name="Zhu Y."/>
            <person name="Jiang H."/>
            <person name="Qiu Q."/>
            <person name="Yang H."/>
            <person name="Zhang Y.E."/>
            <person name="Wang W."/>
            <person name="Zhu M."/>
            <person name="He S."/>
            <person name="Zhang G."/>
        </authorList>
    </citation>
    <scope>NUCLEOTIDE SEQUENCE [LARGE SCALE GENOMIC DNA]</scope>
    <source>
        <strain evidence="8">Bchr_013</strain>
    </source>
</reference>
<evidence type="ECO:0000313" key="8">
    <source>
        <dbReference type="EMBL" id="KAG2458762.1"/>
    </source>
</evidence>
<evidence type="ECO:0000256" key="3">
    <source>
        <dbReference type="ARBA" id="ARBA00022692"/>
    </source>
</evidence>
<organism evidence="8 9">
    <name type="scientific">Polypterus senegalus</name>
    <name type="common">Senegal bichir</name>
    <dbReference type="NCBI Taxonomy" id="55291"/>
    <lineage>
        <taxon>Eukaryota</taxon>
        <taxon>Metazoa</taxon>
        <taxon>Chordata</taxon>
        <taxon>Craniata</taxon>
        <taxon>Vertebrata</taxon>
        <taxon>Euteleostomi</taxon>
        <taxon>Actinopterygii</taxon>
        <taxon>Polypteriformes</taxon>
        <taxon>Polypteridae</taxon>
        <taxon>Polypterus</taxon>
    </lineage>
</organism>
<evidence type="ECO:0000256" key="4">
    <source>
        <dbReference type="ARBA" id="ARBA00022989"/>
    </source>
</evidence>
<accession>A0A8X7X1Q0</accession>
<sequence length="338" mass="36491">MGVTEQDAEDRKMEEDDPLWRPLTGAAKRRRKRESHNGLPLLTGRSLLTGIAAALSAGISSQSCYLMTARLAKTLPPPPSTYNRGLCIEGLGSTIAGMLGSISGTATSVANSCSHGLTQCCSRDVVQVSAIICLLLGVSPRLTHLLTYIPFSVHGGILSITHAIAVATGITYFQYTDMDSGRNIFSIGFSMFMALLAPRWFSSHKNFISTGATSADIFFLSLLTMPVFLGGVVSFFLDNTVSGSPQERGLHSLLLEDRARGCTEQESTVYDLPPAVSKLLLNRRLRVFPFCAFSTMSADQVDQEDAISPEERTDLLLNVHSENVDTSRCDAPPSTSDC</sequence>